<evidence type="ECO:0000256" key="3">
    <source>
        <dbReference type="RuleBase" id="RU000363"/>
    </source>
</evidence>
<evidence type="ECO:0000313" key="4">
    <source>
        <dbReference type="EMBL" id="GAA1976077.1"/>
    </source>
</evidence>
<dbReference type="InterPro" id="IPR002347">
    <property type="entry name" value="SDR_fam"/>
</dbReference>
<comment type="similarity">
    <text evidence="1 3">Belongs to the short-chain dehydrogenases/reductases (SDR) family.</text>
</comment>
<proteinExistence type="inferred from homology"/>
<gene>
    <name evidence="4" type="ORF">GCM10009838_40410</name>
</gene>
<reference evidence="4 5" key="1">
    <citation type="journal article" date="2019" name="Int. J. Syst. Evol. Microbiol.">
        <title>The Global Catalogue of Microorganisms (GCM) 10K type strain sequencing project: providing services to taxonomists for standard genome sequencing and annotation.</title>
        <authorList>
            <consortium name="The Broad Institute Genomics Platform"/>
            <consortium name="The Broad Institute Genome Sequencing Center for Infectious Disease"/>
            <person name="Wu L."/>
            <person name="Ma J."/>
        </authorList>
    </citation>
    <scope>NUCLEOTIDE SEQUENCE [LARGE SCALE GENOMIC DNA]</scope>
    <source>
        <strain evidence="4 5">JCM 16013</strain>
    </source>
</reference>
<dbReference type="RefSeq" id="WP_344658613.1">
    <property type="nucleotide sequence ID" value="NZ_BAAAQM010000022.1"/>
</dbReference>
<evidence type="ECO:0000256" key="2">
    <source>
        <dbReference type="ARBA" id="ARBA00023002"/>
    </source>
</evidence>
<comment type="caution">
    <text evidence="4">The sequence shown here is derived from an EMBL/GenBank/DDBJ whole genome shotgun (WGS) entry which is preliminary data.</text>
</comment>
<dbReference type="PANTHER" id="PTHR43976">
    <property type="entry name" value="SHORT CHAIN DEHYDROGENASE"/>
    <property type="match status" value="1"/>
</dbReference>
<dbReference type="PRINTS" id="PR00080">
    <property type="entry name" value="SDRFAMILY"/>
</dbReference>
<protein>
    <submittedName>
        <fullName evidence="4">Oxidoreductase</fullName>
    </submittedName>
</protein>
<dbReference type="NCBIfam" id="NF004824">
    <property type="entry name" value="PRK06180.1"/>
    <property type="match status" value="1"/>
</dbReference>
<dbReference type="PRINTS" id="PR00081">
    <property type="entry name" value="GDHRDH"/>
</dbReference>
<dbReference type="InterPro" id="IPR051911">
    <property type="entry name" value="SDR_oxidoreductase"/>
</dbReference>
<dbReference type="Proteomes" id="UP001499854">
    <property type="component" value="Unassembled WGS sequence"/>
</dbReference>
<keyword evidence="5" id="KW-1185">Reference proteome</keyword>
<dbReference type="SUPFAM" id="SSF51735">
    <property type="entry name" value="NAD(P)-binding Rossmann-fold domains"/>
    <property type="match status" value="1"/>
</dbReference>
<dbReference type="EMBL" id="BAAAQM010000022">
    <property type="protein sequence ID" value="GAA1976077.1"/>
    <property type="molecule type" value="Genomic_DNA"/>
</dbReference>
<dbReference type="InterPro" id="IPR036291">
    <property type="entry name" value="NAD(P)-bd_dom_sf"/>
</dbReference>
<dbReference type="CDD" id="cd05374">
    <property type="entry name" value="17beta-HSD-like_SDR_c"/>
    <property type="match status" value="1"/>
</dbReference>
<organism evidence="4 5">
    <name type="scientific">Catenulispora subtropica</name>
    <dbReference type="NCBI Taxonomy" id="450798"/>
    <lineage>
        <taxon>Bacteria</taxon>
        <taxon>Bacillati</taxon>
        <taxon>Actinomycetota</taxon>
        <taxon>Actinomycetes</taxon>
        <taxon>Catenulisporales</taxon>
        <taxon>Catenulisporaceae</taxon>
        <taxon>Catenulispora</taxon>
    </lineage>
</organism>
<accession>A0ABN2RWE9</accession>
<keyword evidence="2" id="KW-0560">Oxidoreductase</keyword>
<dbReference type="Gene3D" id="3.40.50.720">
    <property type="entry name" value="NAD(P)-binding Rossmann-like Domain"/>
    <property type="match status" value="1"/>
</dbReference>
<dbReference type="PANTHER" id="PTHR43976:SF16">
    <property type="entry name" value="SHORT-CHAIN DEHYDROGENASE_REDUCTASE FAMILY PROTEIN"/>
    <property type="match status" value="1"/>
</dbReference>
<evidence type="ECO:0000256" key="1">
    <source>
        <dbReference type="ARBA" id="ARBA00006484"/>
    </source>
</evidence>
<dbReference type="Pfam" id="PF00106">
    <property type="entry name" value="adh_short"/>
    <property type="match status" value="1"/>
</dbReference>
<sequence>MSKIFLITGVSTGLGRAIATEALAAGHTVVGTLRDPGQIKEFEEIAPGRAHGRVLDVTDHDRVDAVVAEVAQTVGPIDVLVNNAGYGVEGPLEEVSMADMRAQFEVNVFGVVAVTKAVLPSMRARRSGHIFFITSMGGLRAFSGLSLYHGSKYAVEGIADSLRQEVESFGIRVTSIEPGGFRTDWAGRSMARVQRSIPDYDEVFGPMRERRQAGSGRQPGDPAQAGRALLAVLDAPNPPGHLLLGSDAVRLVGEARTQVDQEFAAWRELSLSTDFDEGATGA</sequence>
<evidence type="ECO:0000313" key="5">
    <source>
        <dbReference type="Proteomes" id="UP001499854"/>
    </source>
</evidence>
<name>A0ABN2RWE9_9ACTN</name>